<dbReference type="AlphaFoldDB" id="A0A480ACI0"/>
<sequence length="398" mass="45928">MKLDFIEYCQDKDLPSEWCLNGCQLGNVNLIVGKNASGKSRMLRSIKFLSDFLSGEEKLSRLDGRLREWKLTFDSHNGDNKKVYILKVENSLVIEESYTIGSKFYLMRDKSGEGKIWAKQLEKEIDFQTPTNEVAAFHRRDSIQHPFFEEVYTWANLLRYYEFGTDLGRSSLDAINTESVAIIKKNIDFNNKNHVIRIFKLGEKELGESFIESIKSDMLFVGYRIDEIGTKTPSTSIFQEDKSYLPEVKLQYLYVQESDLKDQTEQSIISQGMFRVLSLIIQINYSLLAKKPSCILIDDIGEGLDFERSSAMIKLLVNKAKTGLVQLIMTTNDRFIMNGVPLECWSVIERQPGLAKLHNIHNSKEIFDDFKFTGLNNFDFFATQFYIEGFGNEENIEQ</sequence>
<evidence type="ECO:0000313" key="3">
    <source>
        <dbReference type="Proteomes" id="UP000299367"/>
    </source>
</evidence>
<dbReference type="RefSeq" id="WP_137908367.1">
    <property type="nucleotide sequence ID" value="NZ_BJCF01000027.1"/>
</dbReference>
<dbReference type="InterPro" id="IPR027417">
    <property type="entry name" value="P-loop_NTPase"/>
</dbReference>
<evidence type="ECO:0000313" key="2">
    <source>
        <dbReference type="EMBL" id="GCL42810.1"/>
    </source>
</evidence>
<dbReference type="SUPFAM" id="SSF52540">
    <property type="entry name" value="P-loop containing nucleoside triphosphate hydrolases"/>
    <property type="match status" value="1"/>
</dbReference>
<dbReference type="OrthoDB" id="994504at2"/>
<accession>A0A480ACI0</accession>
<dbReference type="PANTHER" id="PTHR40396:SF1">
    <property type="entry name" value="ATPASE AAA-TYPE CORE DOMAIN-CONTAINING PROTEIN"/>
    <property type="match status" value="1"/>
</dbReference>
<dbReference type="PANTHER" id="PTHR40396">
    <property type="entry name" value="ATPASE-LIKE PROTEIN"/>
    <property type="match status" value="1"/>
</dbReference>
<dbReference type="Proteomes" id="UP000299367">
    <property type="component" value="Unassembled WGS sequence"/>
</dbReference>
<dbReference type="EMBL" id="BJCF01000027">
    <property type="protein sequence ID" value="GCL42810.1"/>
    <property type="molecule type" value="Genomic_DNA"/>
</dbReference>
<dbReference type="InterPro" id="IPR003959">
    <property type="entry name" value="ATPase_AAA_core"/>
</dbReference>
<dbReference type="Gene3D" id="3.40.50.300">
    <property type="entry name" value="P-loop containing nucleotide triphosphate hydrolases"/>
    <property type="match status" value="1"/>
</dbReference>
<dbReference type="GO" id="GO:0005524">
    <property type="term" value="F:ATP binding"/>
    <property type="evidence" value="ECO:0007669"/>
    <property type="project" value="InterPro"/>
</dbReference>
<evidence type="ECO:0000259" key="1">
    <source>
        <dbReference type="Pfam" id="PF13304"/>
    </source>
</evidence>
<name>A0A480ACI0_9CYAN</name>
<comment type="caution">
    <text evidence="2">The sequence shown here is derived from an EMBL/GenBank/DDBJ whole genome shotgun (WGS) entry which is preliminary data.</text>
</comment>
<feature type="domain" description="ATPase AAA-type core" evidence="1">
    <location>
        <begin position="28"/>
        <end position="331"/>
    </location>
</feature>
<dbReference type="GO" id="GO:0016887">
    <property type="term" value="F:ATP hydrolysis activity"/>
    <property type="evidence" value="ECO:0007669"/>
    <property type="project" value="InterPro"/>
</dbReference>
<organism evidence="2 3">
    <name type="scientific">Dolichospermum planctonicum</name>
    <dbReference type="NCBI Taxonomy" id="136072"/>
    <lineage>
        <taxon>Bacteria</taxon>
        <taxon>Bacillati</taxon>
        <taxon>Cyanobacteriota</taxon>
        <taxon>Cyanophyceae</taxon>
        <taxon>Nostocales</taxon>
        <taxon>Aphanizomenonaceae</taxon>
        <taxon>Dolichospermum</taxon>
    </lineage>
</organism>
<protein>
    <recommendedName>
        <fullName evidence="1">ATPase AAA-type core domain-containing protein</fullName>
    </recommendedName>
</protein>
<proteinExistence type="predicted"/>
<gene>
    <name evidence="2" type="ORF">NIES80_25180</name>
</gene>
<dbReference type="Pfam" id="PF13304">
    <property type="entry name" value="AAA_21"/>
    <property type="match status" value="1"/>
</dbReference>
<reference evidence="3" key="1">
    <citation type="submission" date="2019-02" db="EMBL/GenBank/DDBJ databases">
        <title>Draft genome sequence of Dolichospermum planctonicum NIES-80.</title>
        <authorList>
            <person name="Yamaguchi H."/>
            <person name="Suzuki S."/>
            <person name="Kawachi M."/>
        </authorList>
    </citation>
    <scope>NUCLEOTIDE SEQUENCE [LARGE SCALE GENOMIC DNA]</scope>
    <source>
        <strain evidence="3">NIES-80</strain>
    </source>
</reference>